<gene>
    <name evidence="1" type="primary">ybjX</name>
    <name evidence="1" type="ORF">Sant_2512</name>
</gene>
<proteinExistence type="predicted"/>
<dbReference type="OrthoDB" id="6835762at2"/>
<organism evidence="1 2">
    <name type="scientific">Sodalis praecaptivus</name>
    <dbReference type="NCBI Taxonomy" id="1239307"/>
    <lineage>
        <taxon>Bacteria</taxon>
        <taxon>Pseudomonadati</taxon>
        <taxon>Pseudomonadota</taxon>
        <taxon>Gammaproteobacteria</taxon>
        <taxon>Enterobacterales</taxon>
        <taxon>Bruguierivoracaceae</taxon>
        <taxon>Sodalis</taxon>
    </lineage>
</organism>
<dbReference type="RefSeq" id="WP_025422703.1">
    <property type="nucleotide sequence ID" value="NZ_CP006569.1"/>
</dbReference>
<dbReference type="Proteomes" id="UP000019028">
    <property type="component" value="Chromosome"/>
</dbReference>
<evidence type="ECO:0000313" key="2">
    <source>
        <dbReference type="Proteomes" id="UP000019028"/>
    </source>
</evidence>
<dbReference type="EMBL" id="CP006569">
    <property type="protein sequence ID" value="AHF77552.1"/>
    <property type="molecule type" value="Genomic_DNA"/>
</dbReference>
<dbReference type="PATRIC" id="fig|1239307.3.peg.2806"/>
<reference evidence="1 2" key="1">
    <citation type="journal article" date="2014" name="Genome Biol. Evol.">
        <title>Genome degeneration and adaptation in a nascent stage of symbiosis.</title>
        <authorList>
            <person name="Oakeson K.F."/>
            <person name="Gil R."/>
            <person name="Clayton A.L."/>
            <person name="Dunn D.M."/>
            <person name="von Niederhausern A.C."/>
            <person name="Hamil C."/>
            <person name="Aoyagi A."/>
            <person name="Duval B."/>
            <person name="Baca A."/>
            <person name="Silva F.J."/>
            <person name="Vallier A."/>
            <person name="Jackson D.G."/>
            <person name="Latorre A."/>
            <person name="Weiss R.B."/>
            <person name="Heddi A."/>
            <person name="Moya A."/>
            <person name="Dale C."/>
        </authorList>
    </citation>
    <scope>NUCLEOTIDE SEQUENCE [LARGE SCALE GENOMIC DNA]</scope>
    <source>
        <strain evidence="1 2">HS1</strain>
    </source>
</reference>
<dbReference type="HOGENOM" id="CLU_065818_1_0_6"/>
<name>W0HYH6_9GAMM</name>
<sequence>MSHTIVHEIDGYPQSGWSLFWALFSGECKPGEIWDNTPFRLKFLLRTLINPVVTLSFLQRVATDSLLRHVALAQNTLPAKIHRPYLFAALPVAARAQAILEHYTFIQTLPSLPLRQALSVPTATRLCTLEGKNGERFEIKLSMSRFEREGEATLTIHDAENRLASLTFSIMTFQKKQTLFIGGLQGASRSTSHNVIKEATKACHGLFPKRLLVEMLQLISGEIGAPQIIAVGDKSHVFQSARYRGSKQKVFLAHYDDFWASVEGVALTGGLYALPQRITRKSLDDLPSKKRAEYRRRFALLEDMQAQFAAFIHTTAA</sequence>
<protein>
    <submittedName>
        <fullName evidence="1">Virulence factor VirK</fullName>
    </submittedName>
</protein>
<dbReference type="InterPro" id="IPR007488">
    <property type="entry name" value="DUF535"/>
</dbReference>
<dbReference type="Pfam" id="PF04393">
    <property type="entry name" value="DUF535"/>
    <property type="match status" value="1"/>
</dbReference>
<evidence type="ECO:0000313" key="1">
    <source>
        <dbReference type="EMBL" id="AHF77552.1"/>
    </source>
</evidence>
<keyword evidence="2" id="KW-1185">Reference proteome</keyword>
<accession>W0HYH6</accession>
<dbReference type="PANTHER" id="PTHR38785:SF1">
    <property type="entry name" value="HOMOLOG OF VIRK"/>
    <property type="match status" value="1"/>
</dbReference>
<dbReference type="KEGG" id="sod:Sant_2512"/>
<dbReference type="AlphaFoldDB" id="W0HYH6"/>
<dbReference type="GO" id="GO:0006974">
    <property type="term" value="P:DNA damage response"/>
    <property type="evidence" value="ECO:0007669"/>
    <property type="project" value="TreeGrafter"/>
</dbReference>
<dbReference type="PANTHER" id="PTHR38785">
    <property type="entry name" value="HOMOLOG OF VIRK"/>
    <property type="match status" value="1"/>
</dbReference>